<dbReference type="EMBL" id="FOND01000001">
    <property type="protein sequence ID" value="SFD88151.1"/>
    <property type="molecule type" value="Genomic_DNA"/>
</dbReference>
<dbReference type="AlphaFoldDB" id="A0A1I1VZ42"/>
<sequence length="218" mass="23445">MGWMGPVVDDQEHEGWVVPLFADGAQGVGTSSARGVLIARRPDDGPGNGDRVRLTYRDGSTAEGLWQDSTVIRGDGILHTHTSGQVRLEMIDQAEQWRPDAAVVGWAAGCTCGWRGTPWTRVPPELADPTARQLTTAGPCADLEAADENRVRQEWRRHIAGWQALEDVEAAAARQTAAARALDQAVRAALAAGAPWADIGRAAGMTGRSATEWWSTRD</sequence>
<dbReference type="Proteomes" id="UP000198589">
    <property type="component" value="Unassembled WGS sequence"/>
</dbReference>
<organism evidence="1 2">
    <name type="scientific">Blastococcus tunisiensis</name>
    <dbReference type="NCBI Taxonomy" id="1798228"/>
    <lineage>
        <taxon>Bacteria</taxon>
        <taxon>Bacillati</taxon>
        <taxon>Actinomycetota</taxon>
        <taxon>Actinomycetes</taxon>
        <taxon>Geodermatophilales</taxon>
        <taxon>Geodermatophilaceae</taxon>
        <taxon>Blastococcus</taxon>
    </lineage>
</organism>
<protein>
    <submittedName>
        <fullName evidence="1">Uncharacterized protein</fullName>
    </submittedName>
</protein>
<dbReference type="STRING" id="1798228.SAMN05216574_101167"/>
<gene>
    <name evidence="1" type="ORF">SAMN05216574_101167</name>
</gene>
<reference evidence="2" key="1">
    <citation type="submission" date="2016-10" db="EMBL/GenBank/DDBJ databases">
        <authorList>
            <person name="Varghese N."/>
            <person name="Submissions S."/>
        </authorList>
    </citation>
    <scope>NUCLEOTIDE SEQUENCE [LARGE SCALE GENOMIC DNA]</scope>
    <source>
        <strain evidence="2">DSM 46838</strain>
    </source>
</reference>
<keyword evidence="2" id="KW-1185">Reference proteome</keyword>
<dbReference type="OrthoDB" id="3579809at2"/>
<accession>A0A1I1VZ42</accession>
<evidence type="ECO:0000313" key="1">
    <source>
        <dbReference type="EMBL" id="SFD88151.1"/>
    </source>
</evidence>
<evidence type="ECO:0000313" key="2">
    <source>
        <dbReference type="Proteomes" id="UP000198589"/>
    </source>
</evidence>
<name>A0A1I1VZ42_9ACTN</name>
<proteinExistence type="predicted"/>